<dbReference type="GO" id="GO:0016758">
    <property type="term" value="F:hexosyltransferase activity"/>
    <property type="evidence" value="ECO:0007669"/>
    <property type="project" value="UniProtKB-ARBA"/>
</dbReference>
<gene>
    <name evidence="2" type="ORF">AOZ06_20980</name>
</gene>
<dbReference type="EMBL" id="CP012752">
    <property type="protein sequence ID" value="ALG09061.1"/>
    <property type="molecule type" value="Genomic_DNA"/>
</dbReference>
<dbReference type="InterPro" id="IPR010610">
    <property type="entry name" value="EryCIII-like_C"/>
</dbReference>
<dbReference type="PANTHER" id="PTHR48050:SF13">
    <property type="entry name" value="STEROL 3-BETA-GLUCOSYLTRANSFERASE UGT80A2"/>
    <property type="match status" value="1"/>
</dbReference>
<dbReference type="STRING" id="860235.AOZ06_20980"/>
<name>A0A0N9HVE6_9PSEU</name>
<dbReference type="PANTHER" id="PTHR48050">
    <property type="entry name" value="STEROL 3-BETA-GLUCOSYLTRANSFERASE"/>
    <property type="match status" value="1"/>
</dbReference>
<feature type="domain" description="Erythromycin biosynthesis protein CIII-like C-terminal" evidence="1">
    <location>
        <begin position="259"/>
        <end position="359"/>
    </location>
</feature>
<sequence length="378" mass="40763">MSRFLFVVPPLTGHINPTVGVGGELTARGHDVAWVGHPATLEPLLPSGSRILPALDDRLEADIGHARQRWLELKGIAVLKFLWEEFLIPLAHAMIPGVQDAVKQFQPDVLVADQQALAGPVVAIDLGVPWVTSASTPAELIRPLRTMPKVDEWVTAQLRELSGSDVDIRFSGLLVLVFTSPLLVGDAFPPHYAFTGPALAHRPENTGFPWEWLSPEKRKVLVSLGTLNGAAGHRFFREVIEAVTTMPDVQAVMVAPPLDAPHNVLVRERVPQLALMKHMDAVISHGGHNTVCEALAHGLPLVVAPIRDDQPIIADQVVSAGAGMRLKYQRARAGDIHAALNGVLYDPDFAACARRVRESFRLGGGAPAAADRLEAVVA</sequence>
<organism evidence="2 3">
    <name type="scientific">Kibdelosporangium phytohabitans</name>
    <dbReference type="NCBI Taxonomy" id="860235"/>
    <lineage>
        <taxon>Bacteria</taxon>
        <taxon>Bacillati</taxon>
        <taxon>Actinomycetota</taxon>
        <taxon>Actinomycetes</taxon>
        <taxon>Pseudonocardiales</taxon>
        <taxon>Pseudonocardiaceae</taxon>
        <taxon>Kibdelosporangium</taxon>
    </lineage>
</organism>
<dbReference type="InterPro" id="IPR002213">
    <property type="entry name" value="UDP_glucos_trans"/>
</dbReference>
<dbReference type="AlphaFoldDB" id="A0A0N9HVE6"/>
<dbReference type="GO" id="GO:0008194">
    <property type="term" value="F:UDP-glycosyltransferase activity"/>
    <property type="evidence" value="ECO:0007669"/>
    <property type="project" value="InterPro"/>
</dbReference>
<reference evidence="2 3" key="1">
    <citation type="submission" date="2015-07" db="EMBL/GenBank/DDBJ databases">
        <title>Genome sequencing of Kibdelosporangium phytohabitans.</title>
        <authorList>
            <person name="Qin S."/>
            <person name="Xing K."/>
        </authorList>
    </citation>
    <scope>NUCLEOTIDE SEQUENCE [LARGE SCALE GENOMIC DNA]</scope>
    <source>
        <strain evidence="2 3">KLBMP1111</strain>
    </source>
</reference>
<dbReference type="Gene3D" id="3.40.50.2000">
    <property type="entry name" value="Glycogen Phosphorylase B"/>
    <property type="match status" value="2"/>
</dbReference>
<accession>A0A0N9HVE6</accession>
<dbReference type="OrthoDB" id="764352at2"/>
<dbReference type="Proteomes" id="UP000063699">
    <property type="component" value="Chromosome"/>
</dbReference>
<dbReference type="InterPro" id="IPR050426">
    <property type="entry name" value="Glycosyltransferase_28"/>
</dbReference>
<dbReference type="CDD" id="cd03784">
    <property type="entry name" value="GT1_Gtf-like"/>
    <property type="match status" value="1"/>
</dbReference>
<evidence type="ECO:0000259" key="1">
    <source>
        <dbReference type="Pfam" id="PF06722"/>
    </source>
</evidence>
<dbReference type="SUPFAM" id="SSF53756">
    <property type="entry name" value="UDP-Glycosyltransferase/glycogen phosphorylase"/>
    <property type="match status" value="1"/>
</dbReference>
<dbReference type="KEGG" id="kphy:AOZ06_20980"/>
<evidence type="ECO:0000313" key="3">
    <source>
        <dbReference type="Proteomes" id="UP000063699"/>
    </source>
</evidence>
<evidence type="ECO:0000313" key="2">
    <source>
        <dbReference type="EMBL" id="ALG09061.1"/>
    </source>
</evidence>
<dbReference type="GO" id="GO:0017000">
    <property type="term" value="P:antibiotic biosynthetic process"/>
    <property type="evidence" value="ECO:0007669"/>
    <property type="project" value="UniProtKB-ARBA"/>
</dbReference>
<dbReference type="Pfam" id="PF06722">
    <property type="entry name" value="EryCIII-like_C"/>
    <property type="match status" value="1"/>
</dbReference>
<dbReference type="RefSeq" id="WP_054290965.1">
    <property type="nucleotide sequence ID" value="NZ_CP012752.1"/>
</dbReference>
<proteinExistence type="predicted"/>
<keyword evidence="3" id="KW-1185">Reference proteome</keyword>
<protein>
    <recommendedName>
        <fullName evidence="1">Erythromycin biosynthesis protein CIII-like C-terminal domain-containing protein</fullName>
    </recommendedName>
</protein>